<dbReference type="GO" id="GO:0004252">
    <property type="term" value="F:serine-type endopeptidase activity"/>
    <property type="evidence" value="ECO:0007669"/>
    <property type="project" value="UniProtKB-UniRule"/>
</dbReference>
<proteinExistence type="inferred from homology"/>
<evidence type="ECO:0000259" key="7">
    <source>
        <dbReference type="Pfam" id="PF00082"/>
    </source>
</evidence>
<dbReference type="InterPro" id="IPR036852">
    <property type="entry name" value="Peptidase_S8/S53_dom_sf"/>
</dbReference>
<dbReference type="Gene3D" id="2.60.120.1290">
    <property type="match status" value="1"/>
</dbReference>
<dbReference type="InterPro" id="IPR050131">
    <property type="entry name" value="Peptidase_S8_subtilisin-like"/>
</dbReference>
<gene>
    <name evidence="8" type="ORF">EDC19_0482</name>
</gene>
<dbReference type="RefSeq" id="WP_132279959.1">
    <property type="nucleotide sequence ID" value="NZ_SMGQ01000011.1"/>
</dbReference>
<dbReference type="PANTHER" id="PTHR43806">
    <property type="entry name" value="PEPTIDASE S8"/>
    <property type="match status" value="1"/>
</dbReference>
<dbReference type="PROSITE" id="PS51892">
    <property type="entry name" value="SUBTILASE"/>
    <property type="match status" value="1"/>
</dbReference>
<evidence type="ECO:0000313" key="9">
    <source>
        <dbReference type="Proteomes" id="UP000294545"/>
    </source>
</evidence>
<feature type="active site" description="Charge relay system" evidence="5 6">
    <location>
        <position position="184"/>
    </location>
</feature>
<evidence type="ECO:0000256" key="1">
    <source>
        <dbReference type="ARBA" id="ARBA00011073"/>
    </source>
</evidence>
<dbReference type="InterPro" id="IPR000209">
    <property type="entry name" value="Peptidase_S8/S53_dom"/>
</dbReference>
<evidence type="ECO:0000256" key="3">
    <source>
        <dbReference type="ARBA" id="ARBA00022801"/>
    </source>
</evidence>
<keyword evidence="4 6" id="KW-0720">Serine protease</keyword>
<keyword evidence="9" id="KW-1185">Reference proteome</keyword>
<evidence type="ECO:0000256" key="4">
    <source>
        <dbReference type="ARBA" id="ARBA00022825"/>
    </source>
</evidence>
<accession>A0A4R1MY61</accession>
<dbReference type="EMBL" id="SMGQ01000011">
    <property type="protein sequence ID" value="TCK98065.1"/>
    <property type="molecule type" value="Genomic_DNA"/>
</dbReference>
<dbReference type="InterPro" id="IPR015500">
    <property type="entry name" value="Peptidase_S8_subtilisin-rel"/>
</dbReference>
<evidence type="ECO:0000256" key="6">
    <source>
        <dbReference type="PROSITE-ProRule" id="PRU01240"/>
    </source>
</evidence>
<feature type="domain" description="Peptidase S8/S53" evidence="7">
    <location>
        <begin position="441"/>
        <end position="561"/>
    </location>
</feature>
<protein>
    <submittedName>
        <fullName evidence="8">Subtilase family protein</fullName>
    </submittedName>
</protein>
<feature type="active site" description="Charge relay system" evidence="5 6">
    <location>
        <position position="506"/>
    </location>
</feature>
<name>A0A4R1MY61_9FIRM</name>
<dbReference type="InterPro" id="IPR034045">
    <property type="entry name" value="Pep_S8_CspA-like"/>
</dbReference>
<dbReference type="Gene3D" id="3.40.50.200">
    <property type="entry name" value="Peptidase S8/S53 domain"/>
    <property type="match status" value="1"/>
</dbReference>
<dbReference type="PRINTS" id="PR00723">
    <property type="entry name" value="SUBTILISIN"/>
</dbReference>
<dbReference type="SUPFAM" id="SSF52743">
    <property type="entry name" value="Subtilisin-like"/>
    <property type="match status" value="1"/>
</dbReference>
<dbReference type="InterPro" id="IPR017310">
    <property type="entry name" value="Pept_S8A_subtilisin_clostridia"/>
</dbReference>
<keyword evidence="2 6" id="KW-0645">Protease</keyword>
<dbReference type="GO" id="GO:0006508">
    <property type="term" value="P:proteolysis"/>
    <property type="evidence" value="ECO:0007669"/>
    <property type="project" value="UniProtKB-KW"/>
</dbReference>
<dbReference type="PIRSF" id="PIRSF037894">
    <property type="entry name" value="Subtilisin_rel_CspABC"/>
    <property type="match status" value="1"/>
</dbReference>
<reference evidence="8 9" key="1">
    <citation type="submission" date="2019-03" db="EMBL/GenBank/DDBJ databases">
        <title>Genomic Encyclopedia of Type Strains, Phase IV (KMG-IV): sequencing the most valuable type-strain genomes for metagenomic binning, comparative biology and taxonomic classification.</title>
        <authorList>
            <person name="Goeker M."/>
        </authorList>
    </citation>
    <scope>NUCLEOTIDE SEQUENCE [LARGE SCALE GENOMIC DNA]</scope>
    <source>
        <strain evidence="8 9">DSM 24176</strain>
    </source>
</reference>
<dbReference type="Proteomes" id="UP000294545">
    <property type="component" value="Unassembled WGS sequence"/>
</dbReference>
<keyword evidence="3 6" id="KW-0378">Hydrolase</keyword>
<dbReference type="OrthoDB" id="9762689at2"/>
<evidence type="ECO:0000256" key="2">
    <source>
        <dbReference type="ARBA" id="ARBA00022670"/>
    </source>
</evidence>
<feature type="active site" description="Charge relay system" evidence="5 6">
    <location>
        <position position="116"/>
    </location>
</feature>
<organism evidence="8 9">
    <name type="scientific">Natranaerovirga hydrolytica</name>
    <dbReference type="NCBI Taxonomy" id="680378"/>
    <lineage>
        <taxon>Bacteria</taxon>
        <taxon>Bacillati</taxon>
        <taxon>Bacillota</taxon>
        <taxon>Clostridia</taxon>
        <taxon>Lachnospirales</taxon>
        <taxon>Natranaerovirgaceae</taxon>
        <taxon>Natranaerovirga</taxon>
    </lineage>
</organism>
<evidence type="ECO:0000313" key="8">
    <source>
        <dbReference type="EMBL" id="TCK98065.1"/>
    </source>
</evidence>
<comment type="similarity">
    <text evidence="1 6">Belongs to the peptidase S8 family.</text>
</comment>
<sequence length="577" mass="64069">MDEKKVFANELIPIDCRAAIVSENFADLIVDYEGSITEALIRYDALCYQIIDERFAVLQTPLSTAIAQGFSENIRIMPRLLGPYGLFSVDQSGILALHTHPYIPLRGNGVIIGFVDSGIEYTNSAFIYDDHTTKIMSIWDQTIQEGTTPENFQYGTEYTRNDINAALNSENPYEIVPSIDETGHGTFLAGTAAGRNLEEERFVGAAPDSEIIMVKLKPAKQYLRDFYLIQEDAIVYQDNDIIMGIKYLVQKAEIANRPLVICLGLGTNQGGHDGTSLLEEYVRGVGEKIGKVVIVPAGNEANLRHHISGFYPAAEPYQDIELIVEENERGFIVWIWGQVPDIYSIAILSPTGEFVSRIPPIERWRRIDLWLEKTQLEVKYIFLEPRTGSQLILIRFVEPTQGLWTLRIIGEVVIIGEYSVYIDRKGWILPTTVFLNASIYSTVTVPGTARSPITVGAYNQVDNSLYVGSGRGPTRSGVLKPELVAPGVNVIGPIPGNHLGVMTGTSVAASYVAGAAALLLEWGIVLGNNPRMSTRAVKQSLVRGADRRLEYDYPDDRWGYGKLNLFRSFEILRGRGV</sequence>
<comment type="caution">
    <text evidence="8">The sequence shown here is derived from an EMBL/GenBank/DDBJ whole genome shotgun (WGS) entry which is preliminary data.</text>
</comment>
<dbReference type="PANTHER" id="PTHR43806:SF11">
    <property type="entry name" value="CEREVISIN-RELATED"/>
    <property type="match status" value="1"/>
</dbReference>
<feature type="domain" description="Peptidase S8/S53" evidence="7">
    <location>
        <begin position="107"/>
        <end position="301"/>
    </location>
</feature>
<evidence type="ECO:0000256" key="5">
    <source>
        <dbReference type="PIRSR" id="PIRSR615500-1"/>
    </source>
</evidence>
<dbReference type="Pfam" id="PF00082">
    <property type="entry name" value="Peptidase_S8"/>
    <property type="match status" value="2"/>
</dbReference>
<dbReference type="CDD" id="cd07478">
    <property type="entry name" value="Peptidases_S8_CspA-like"/>
    <property type="match status" value="1"/>
</dbReference>
<dbReference type="AlphaFoldDB" id="A0A4R1MY61"/>